<evidence type="ECO:0000259" key="1">
    <source>
        <dbReference type="Pfam" id="PF17921"/>
    </source>
</evidence>
<dbReference type="AlphaFoldDB" id="A0A1V2LL92"/>
<feature type="domain" description="Integrase zinc-binding" evidence="1">
    <location>
        <begin position="249"/>
        <end position="288"/>
    </location>
</feature>
<reference evidence="3" key="1">
    <citation type="journal article" date="2017" name="Genome Announc.">
        <title>Genome sequences of Cyberlindnera fabianii 65, Pichia kudriavzevii 129, and Saccharomyces cerevisiae 131 isolated from fermented masau fruits in Zimbabwe.</title>
        <authorList>
            <person name="van Rijswijck I.M.H."/>
            <person name="Derks M.F.L."/>
            <person name="Abee T."/>
            <person name="de Ridder D."/>
            <person name="Smid E.J."/>
        </authorList>
    </citation>
    <scope>NUCLEOTIDE SEQUENCE [LARGE SCALE GENOMIC DNA]</scope>
    <source>
        <strain evidence="3">129</strain>
    </source>
</reference>
<gene>
    <name evidence="2" type="ORF">BOH78_2932</name>
</gene>
<name>A0A1V2LL92_PICKU</name>
<dbReference type="Pfam" id="PF17921">
    <property type="entry name" value="Integrase_H2C2"/>
    <property type="match status" value="1"/>
</dbReference>
<evidence type="ECO:0000313" key="3">
    <source>
        <dbReference type="Proteomes" id="UP000189274"/>
    </source>
</evidence>
<comment type="caution">
    <text evidence="2">The sequence shown here is derived from an EMBL/GenBank/DDBJ whole genome shotgun (WGS) entry which is preliminary data.</text>
</comment>
<sequence>MRDYQEGFKAVMRTTLPDAWEHLIIGRYLGGIVTKLRVEIVVTGLKSITSVFVILVEIYERHRVMKKFAKNHSNTSKEAPHEPNPTLVHPSWSGNCKFFLHTDAGEISLDYTLEQLDETGKLGGGKNNSAADALSRYPYNHENNLTLAKIELALLELTQEEEHETQIHSLTLSTIEANQELKREIITGYKKDIDYALIFRTLRDKTKVPVEIKNHIKHFCYQDEVLYYKTLESQDFFRVVIPNYKKLPYRIFKNAHDSKDACHFGAWKTYLNLKDSFYWSSMLRQIKNG</sequence>
<proteinExistence type="predicted"/>
<accession>A0A1V2LL92</accession>
<dbReference type="Proteomes" id="UP000189274">
    <property type="component" value="Unassembled WGS sequence"/>
</dbReference>
<dbReference type="EMBL" id="MQVM01000013">
    <property type="protein sequence ID" value="ONH73712.1"/>
    <property type="molecule type" value="Genomic_DNA"/>
</dbReference>
<evidence type="ECO:0000313" key="2">
    <source>
        <dbReference type="EMBL" id="ONH73712.1"/>
    </source>
</evidence>
<dbReference type="Gene3D" id="1.10.340.70">
    <property type="match status" value="1"/>
</dbReference>
<organism evidence="2 3">
    <name type="scientific">Pichia kudriavzevii</name>
    <name type="common">Yeast</name>
    <name type="synonym">Issatchenkia orientalis</name>
    <dbReference type="NCBI Taxonomy" id="4909"/>
    <lineage>
        <taxon>Eukaryota</taxon>
        <taxon>Fungi</taxon>
        <taxon>Dikarya</taxon>
        <taxon>Ascomycota</taxon>
        <taxon>Saccharomycotina</taxon>
        <taxon>Pichiomycetes</taxon>
        <taxon>Pichiales</taxon>
        <taxon>Pichiaceae</taxon>
        <taxon>Pichia</taxon>
    </lineage>
</organism>
<dbReference type="InterPro" id="IPR041588">
    <property type="entry name" value="Integrase_H2C2"/>
</dbReference>
<protein>
    <recommendedName>
        <fullName evidence="1">Integrase zinc-binding domain-containing protein</fullName>
    </recommendedName>
</protein>